<organism evidence="1 2">
    <name type="scientific">Streptodolium elevatio</name>
    <dbReference type="NCBI Taxonomy" id="3157996"/>
    <lineage>
        <taxon>Bacteria</taxon>
        <taxon>Bacillati</taxon>
        <taxon>Actinomycetota</taxon>
        <taxon>Actinomycetes</taxon>
        <taxon>Kitasatosporales</taxon>
        <taxon>Streptomycetaceae</taxon>
        <taxon>Streptodolium</taxon>
    </lineage>
</organism>
<protein>
    <recommendedName>
        <fullName evidence="3">Leucine-rich repeat domain-containing protein</fullName>
    </recommendedName>
</protein>
<comment type="caution">
    <text evidence="1">The sequence shown here is derived from an EMBL/GenBank/DDBJ whole genome shotgun (WGS) entry which is preliminary data.</text>
</comment>
<dbReference type="InterPro" id="IPR001611">
    <property type="entry name" value="Leu-rich_rpt"/>
</dbReference>
<proteinExistence type="predicted"/>
<dbReference type="Proteomes" id="UP001551482">
    <property type="component" value="Unassembled WGS sequence"/>
</dbReference>
<sequence>MLCRDEEGRVIEHFTRPMEPQVRKGLELARLHQRMRGVDTTTTITELHVRQATSLNGLHNFPSLEVLILTGCDPVSLAALPRMDQLISLTVQDSGLQDLGGIDRFPNLLVLDVQRNLLQDLGPLSDCNATNITVMGNPLSRQSYEQILPKLAARGVRVYADEPREWHLTCRMHAAGVPLSCWKSGSEHFLYAPGLGTTADPWRNRVAIHVDELEAIVSRNPHELTTLFERFAQDDARQQS</sequence>
<evidence type="ECO:0000313" key="2">
    <source>
        <dbReference type="Proteomes" id="UP001551482"/>
    </source>
</evidence>
<dbReference type="EMBL" id="JBEZFP010000034">
    <property type="protein sequence ID" value="MEU8134920.1"/>
    <property type="molecule type" value="Genomic_DNA"/>
</dbReference>
<reference evidence="1 2" key="1">
    <citation type="submission" date="2024-06" db="EMBL/GenBank/DDBJ databases">
        <title>The Natural Products Discovery Center: Release of the First 8490 Sequenced Strains for Exploring Actinobacteria Biosynthetic Diversity.</title>
        <authorList>
            <person name="Kalkreuter E."/>
            <person name="Kautsar S.A."/>
            <person name="Yang D."/>
            <person name="Bader C.D."/>
            <person name="Teijaro C.N."/>
            <person name="Fluegel L."/>
            <person name="Davis C.M."/>
            <person name="Simpson J.R."/>
            <person name="Lauterbach L."/>
            <person name="Steele A.D."/>
            <person name="Gui C."/>
            <person name="Meng S."/>
            <person name="Li G."/>
            <person name="Viehrig K."/>
            <person name="Ye F."/>
            <person name="Su P."/>
            <person name="Kiefer A.F."/>
            <person name="Nichols A."/>
            <person name="Cepeda A.J."/>
            <person name="Yan W."/>
            <person name="Fan B."/>
            <person name="Jiang Y."/>
            <person name="Adhikari A."/>
            <person name="Zheng C.-J."/>
            <person name="Schuster L."/>
            <person name="Cowan T.M."/>
            <person name="Smanski M.J."/>
            <person name="Chevrette M.G."/>
            <person name="De Carvalho L.P.S."/>
            <person name="Shen B."/>
        </authorList>
    </citation>
    <scope>NUCLEOTIDE SEQUENCE [LARGE SCALE GENOMIC DNA]</scope>
    <source>
        <strain evidence="1 2">NPDC048946</strain>
    </source>
</reference>
<dbReference type="SUPFAM" id="SSF52058">
    <property type="entry name" value="L domain-like"/>
    <property type="match status" value="1"/>
</dbReference>
<gene>
    <name evidence="1" type="ORF">AB0C36_15545</name>
</gene>
<accession>A0ABV3DGN8</accession>
<dbReference type="PROSITE" id="PS51450">
    <property type="entry name" value="LRR"/>
    <property type="match status" value="1"/>
</dbReference>
<keyword evidence="2" id="KW-1185">Reference proteome</keyword>
<evidence type="ECO:0000313" key="1">
    <source>
        <dbReference type="EMBL" id="MEU8134920.1"/>
    </source>
</evidence>
<evidence type="ECO:0008006" key="3">
    <source>
        <dbReference type="Google" id="ProtNLM"/>
    </source>
</evidence>
<name>A0ABV3DGN8_9ACTN</name>
<dbReference type="InterPro" id="IPR032675">
    <property type="entry name" value="LRR_dom_sf"/>
</dbReference>
<dbReference type="Gene3D" id="3.80.10.10">
    <property type="entry name" value="Ribonuclease Inhibitor"/>
    <property type="match status" value="1"/>
</dbReference>
<dbReference type="RefSeq" id="WP_358354001.1">
    <property type="nucleotide sequence ID" value="NZ_JBEZFP010000034.1"/>
</dbReference>